<evidence type="ECO:0008006" key="3">
    <source>
        <dbReference type="Google" id="ProtNLM"/>
    </source>
</evidence>
<protein>
    <recommendedName>
        <fullName evidence="3">IBR domain-containing protein</fullName>
    </recommendedName>
</protein>
<reference evidence="1" key="4">
    <citation type="submission" date="2019-03" db="UniProtKB">
        <authorList>
            <consortium name="EnsemblPlants"/>
        </authorList>
    </citation>
    <scope>IDENTIFICATION</scope>
</reference>
<name>A0A453B5V5_AEGTS</name>
<reference evidence="1" key="3">
    <citation type="journal article" date="2017" name="Nature">
        <title>Genome sequence of the progenitor of the wheat D genome Aegilops tauschii.</title>
        <authorList>
            <person name="Luo M.C."/>
            <person name="Gu Y.Q."/>
            <person name="Puiu D."/>
            <person name="Wang H."/>
            <person name="Twardziok S.O."/>
            <person name="Deal K.R."/>
            <person name="Huo N."/>
            <person name="Zhu T."/>
            <person name="Wang L."/>
            <person name="Wang Y."/>
            <person name="McGuire P.E."/>
            <person name="Liu S."/>
            <person name="Long H."/>
            <person name="Ramasamy R.K."/>
            <person name="Rodriguez J.C."/>
            <person name="Van S.L."/>
            <person name="Yuan L."/>
            <person name="Wang Z."/>
            <person name="Xia Z."/>
            <person name="Xiao L."/>
            <person name="Anderson O.D."/>
            <person name="Ouyang S."/>
            <person name="Liang Y."/>
            <person name="Zimin A.V."/>
            <person name="Pertea G."/>
            <person name="Qi P."/>
            <person name="Bennetzen J.L."/>
            <person name="Dai X."/>
            <person name="Dawson M.W."/>
            <person name="Muller H.G."/>
            <person name="Kugler K."/>
            <person name="Rivarola-Duarte L."/>
            <person name="Spannagl M."/>
            <person name="Mayer K.F.X."/>
            <person name="Lu F.H."/>
            <person name="Bevan M.W."/>
            <person name="Leroy P."/>
            <person name="Li P."/>
            <person name="You F.M."/>
            <person name="Sun Q."/>
            <person name="Liu Z."/>
            <person name="Lyons E."/>
            <person name="Wicker T."/>
            <person name="Salzberg S.L."/>
            <person name="Devos K.M."/>
            <person name="Dvorak J."/>
        </authorList>
    </citation>
    <scope>NUCLEOTIDE SEQUENCE [LARGE SCALE GENOMIC DNA]</scope>
    <source>
        <strain evidence="1">cv. AL8/78</strain>
    </source>
</reference>
<accession>A0A453B5V5</accession>
<evidence type="ECO:0000313" key="2">
    <source>
        <dbReference type="Proteomes" id="UP000015105"/>
    </source>
</evidence>
<sequence>EKSEGCNYIKCRCGNSFCYRCASKVSALTHYCNKCKR</sequence>
<evidence type="ECO:0000313" key="1">
    <source>
        <dbReference type="EnsemblPlants" id="AET2Gv20371700.1"/>
    </source>
</evidence>
<dbReference type="EnsemblPlants" id="AET2Gv20371700.1">
    <property type="protein sequence ID" value="AET2Gv20371700.1"/>
    <property type="gene ID" value="AET2Gv20371700"/>
</dbReference>
<dbReference type="AlphaFoldDB" id="A0A453B5V5"/>
<dbReference type="Gramene" id="AET2Gv20371700.1">
    <property type="protein sequence ID" value="AET2Gv20371700.1"/>
    <property type="gene ID" value="AET2Gv20371700"/>
</dbReference>
<dbReference type="Proteomes" id="UP000015105">
    <property type="component" value="Chromosome 2D"/>
</dbReference>
<organism evidence="1 2">
    <name type="scientific">Aegilops tauschii subsp. strangulata</name>
    <name type="common">Goatgrass</name>
    <dbReference type="NCBI Taxonomy" id="200361"/>
    <lineage>
        <taxon>Eukaryota</taxon>
        <taxon>Viridiplantae</taxon>
        <taxon>Streptophyta</taxon>
        <taxon>Embryophyta</taxon>
        <taxon>Tracheophyta</taxon>
        <taxon>Spermatophyta</taxon>
        <taxon>Magnoliopsida</taxon>
        <taxon>Liliopsida</taxon>
        <taxon>Poales</taxon>
        <taxon>Poaceae</taxon>
        <taxon>BOP clade</taxon>
        <taxon>Pooideae</taxon>
        <taxon>Triticodae</taxon>
        <taxon>Triticeae</taxon>
        <taxon>Triticinae</taxon>
        <taxon>Aegilops</taxon>
    </lineage>
</organism>
<keyword evidence="2" id="KW-1185">Reference proteome</keyword>
<proteinExistence type="predicted"/>
<dbReference type="Pfam" id="PF26200">
    <property type="entry name" value="Rcat_RNF216"/>
    <property type="match status" value="1"/>
</dbReference>
<dbReference type="SUPFAM" id="SSF57850">
    <property type="entry name" value="RING/U-box"/>
    <property type="match status" value="1"/>
</dbReference>
<reference evidence="1" key="5">
    <citation type="journal article" date="2021" name="G3 (Bethesda)">
        <title>Aegilops tauschii genome assembly Aet v5.0 features greater sequence contiguity and improved annotation.</title>
        <authorList>
            <person name="Wang L."/>
            <person name="Zhu T."/>
            <person name="Rodriguez J.C."/>
            <person name="Deal K.R."/>
            <person name="Dubcovsky J."/>
            <person name="McGuire P.E."/>
            <person name="Lux T."/>
            <person name="Spannagl M."/>
            <person name="Mayer K.F.X."/>
            <person name="Baldrich P."/>
            <person name="Meyers B.C."/>
            <person name="Huo N."/>
            <person name="Gu Y.Q."/>
            <person name="Zhou H."/>
            <person name="Devos K.M."/>
            <person name="Bennetzen J.L."/>
            <person name="Unver T."/>
            <person name="Budak H."/>
            <person name="Gulick P.J."/>
            <person name="Galiba G."/>
            <person name="Kalapos B."/>
            <person name="Nelson D.R."/>
            <person name="Li P."/>
            <person name="You F.M."/>
            <person name="Luo M.C."/>
            <person name="Dvorak J."/>
        </authorList>
    </citation>
    <scope>NUCLEOTIDE SEQUENCE [LARGE SCALE GENOMIC DNA]</scope>
    <source>
        <strain evidence="1">cv. AL8/78</strain>
    </source>
</reference>
<dbReference type="Gene3D" id="1.20.120.1750">
    <property type="match status" value="1"/>
</dbReference>
<reference evidence="2" key="1">
    <citation type="journal article" date="2014" name="Science">
        <title>Ancient hybridizations among the ancestral genomes of bread wheat.</title>
        <authorList>
            <consortium name="International Wheat Genome Sequencing Consortium,"/>
            <person name="Marcussen T."/>
            <person name="Sandve S.R."/>
            <person name="Heier L."/>
            <person name="Spannagl M."/>
            <person name="Pfeifer M."/>
            <person name="Jakobsen K.S."/>
            <person name="Wulff B.B."/>
            <person name="Steuernagel B."/>
            <person name="Mayer K.F."/>
            <person name="Olsen O.A."/>
        </authorList>
    </citation>
    <scope>NUCLEOTIDE SEQUENCE [LARGE SCALE GENOMIC DNA]</scope>
    <source>
        <strain evidence="2">cv. AL8/78</strain>
    </source>
</reference>
<reference evidence="2" key="2">
    <citation type="journal article" date="2017" name="Nat. Plants">
        <title>The Aegilops tauschii genome reveals multiple impacts of transposons.</title>
        <authorList>
            <person name="Zhao G."/>
            <person name="Zou C."/>
            <person name="Li K."/>
            <person name="Wang K."/>
            <person name="Li T."/>
            <person name="Gao L."/>
            <person name="Zhang X."/>
            <person name="Wang H."/>
            <person name="Yang Z."/>
            <person name="Liu X."/>
            <person name="Jiang W."/>
            <person name="Mao L."/>
            <person name="Kong X."/>
            <person name="Jiao Y."/>
            <person name="Jia J."/>
        </authorList>
    </citation>
    <scope>NUCLEOTIDE SEQUENCE [LARGE SCALE GENOMIC DNA]</scope>
    <source>
        <strain evidence="2">cv. AL8/78</strain>
    </source>
</reference>